<evidence type="ECO:0000313" key="2">
    <source>
        <dbReference type="Proteomes" id="UP000324351"/>
    </source>
</evidence>
<proteinExistence type="predicted"/>
<dbReference type="SUPFAM" id="SSF140453">
    <property type="entry name" value="EsxAB dimer-like"/>
    <property type="match status" value="1"/>
</dbReference>
<keyword evidence="2" id="KW-1185">Reference proteome</keyword>
<gene>
    <name evidence="1" type="ORF">F0U47_06745</name>
</gene>
<comment type="caution">
    <text evidence="1">The sequence shown here is derived from an EMBL/GenBank/DDBJ whole genome shotgun (WGS) entry which is preliminary data.</text>
</comment>
<sequence length="861" mass="93855">MGHYQLDVDPGPLRQVKRRYAAAAELLGQRATKVRSTPDEIGDSWLGSAATSVKTDMGTVATMLVAFQGHLETASEALGTLAKVYDDALDTLGRLNRRRAEAEADCQAELTSLDRKFEQDRDGLTDGGRRSSRWEHEELADVYSGKRSAATGERDRVFGNLDTRYEELVEECRTATSTCARALENAVYVTVPKDIKLNLSDPRAAQGAYLAMYDAAEEALGDELILLQDLDALDDGQKIEDRDRVAEMIYNYSNFPPEDREELLEILERHQGDPEFAGLLANGVDVQHLANALGLAHDGPWADGTDIEDSDAYNQRLMKALGPLLGLGTMVQGDYRLPDDKVDEWYDAITGGYQPGTMDVAAGSQTLMASLLGQGGWDPEFLSELSARVIEFERDELEGADGWWHHTGSSGVFTLDGYYLDPVQALATALSRNRAAAQTLLTEGGTRTLGLEGEDIEVSDVLAYLLLEREWLGANGEPAIGALLTTALSEKPGDLVPAELARQLQGVVAYGEEQAAKAKEEAEKNDKPWYVDLGHLVLDLGGLIPLVGEIADLINAGWYELEGDHVNAGLSAAGAIPFAGWAATGGKLTLKGLKGVVSPELYAKLSKQIEALGDRASYNVQYLNGQELVHIDFQHADDLAAALKAPQPNTIYQSGDLIFYTDAKGVITVGGKGGMRRFMALGDHFKHLPPATELRYGGHTFRLGDDGALEVVAINRWKPIWGHGEAFNAQNWHRYSYNEIHLANGKRLDSYDPGDWIVERKYRQYAALKNPGQLANDIALIRRQYPPGLTVPRTPGNLQHFPGLFDGAGPGVLAGKNVLEIPPQNGPLDIAALRDAMNGRPPVVIRDTDGKIYTPKYPSGR</sequence>
<dbReference type="AlphaFoldDB" id="A0A5B1M5Y9"/>
<dbReference type="Proteomes" id="UP000324351">
    <property type="component" value="Unassembled WGS sequence"/>
</dbReference>
<dbReference type="InterPro" id="IPR036689">
    <property type="entry name" value="ESAT-6-like_sf"/>
</dbReference>
<reference evidence="1 2" key="2">
    <citation type="submission" date="2019-09" db="EMBL/GenBank/DDBJ databases">
        <authorList>
            <person name="Jin C."/>
        </authorList>
    </citation>
    <scope>NUCLEOTIDE SEQUENCE [LARGE SCALE GENOMIC DNA]</scope>
    <source>
        <strain evidence="1 2">BN140041</strain>
    </source>
</reference>
<evidence type="ECO:0000313" key="1">
    <source>
        <dbReference type="EMBL" id="KAA1427197.1"/>
    </source>
</evidence>
<accession>A0A5B1M5Y9</accession>
<name>A0A5B1M5Y9_9ACTN</name>
<protein>
    <submittedName>
        <fullName evidence="1">WXG100 family type VII secretion target</fullName>
    </submittedName>
</protein>
<dbReference type="CDD" id="cd20745">
    <property type="entry name" value="FIX_RhsA_AHH_HNH-like"/>
    <property type="match status" value="1"/>
</dbReference>
<organism evidence="1 2">
    <name type="scientific">Nocardioides antri</name>
    <dbReference type="NCBI Taxonomy" id="2607659"/>
    <lineage>
        <taxon>Bacteria</taxon>
        <taxon>Bacillati</taxon>
        <taxon>Actinomycetota</taxon>
        <taxon>Actinomycetes</taxon>
        <taxon>Propionibacteriales</taxon>
        <taxon>Nocardioidaceae</taxon>
        <taxon>Nocardioides</taxon>
    </lineage>
</organism>
<dbReference type="RefSeq" id="WP_149749565.1">
    <property type="nucleotide sequence ID" value="NZ_VUJW01000003.1"/>
</dbReference>
<dbReference type="Gene3D" id="1.10.287.1060">
    <property type="entry name" value="ESAT-6-like"/>
    <property type="match status" value="1"/>
</dbReference>
<reference evidence="1 2" key="1">
    <citation type="submission" date="2019-09" db="EMBL/GenBank/DDBJ databases">
        <title>Nocardioides panacisoli sp. nov., isolated from the soil of a ginseng field.</title>
        <authorList>
            <person name="Cho C."/>
        </authorList>
    </citation>
    <scope>NUCLEOTIDE SEQUENCE [LARGE SCALE GENOMIC DNA]</scope>
    <source>
        <strain evidence="1 2">BN140041</strain>
    </source>
</reference>
<dbReference type="EMBL" id="VUJW01000003">
    <property type="protein sequence ID" value="KAA1427197.1"/>
    <property type="molecule type" value="Genomic_DNA"/>
</dbReference>